<keyword evidence="3" id="KW-1185">Reference proteome</keyword>
<feature type="compositionally biased region" description="Basic residues" evidence="1">
    <location>
        <begin position="111"/>
        <end position="126"/>
    </location>
</feature>
<feature type="compositionally biased region" description="Acidic residues" evidence="1">
    <location>
        <begin position="48"/>
        <end position="65"/>
    </location>
</feature>
<feature type="compositionally biased region" description="Polar residues" evidence="1">
    <location>
        <begin position="142"/>
        <end position="155"/>
    </location>
</feature>
<feature type="compositionally biased region" description="Low complexity" evidence="1">
    <location>
        <begin position="459"/>
        <end position="475"/>
    </location>
</feature>
<feature type="compositionally biased region" description="Basic and acidic residues" evidence="1">
    <location>
        <begin position="37"/>
        <end position="47"/>
    </location>
</feature>
<evidence type="ECO:0000256" key="1">
    <source>
        <dbReference type="SAM" id="MobiDB-lite"/>
    </source>
</evidence>
<accession>A0A2A9NQC1</accession>
<protein>
    <recommendedName>
        <fullName evidence="4">Myb-like domain-containing protein</fullName>
    </recommendedName>
</protein>
<feature type="compositionally biased region" description="Low complexity" evidence="1">
    <location>
        <begin position="89"/>
        <end position="106"/>
    </location>
</feature>
<feature type="region of interest" description="Disordered" evidence="1">
    <location>
        <begin position="1"/>
        <end position="155"/>
    </location>
</feature>
<feature type="compositionally biased region" description="Polar residues" evidence="1">
    <location>
        <begin position="509"/>
        <end position="527"/>
    </location>
</feature>
<evidence type="ECO:0000313" key="2">
    <source>
        <dbReference type="EMBL" id="PFH53175.1"/>
    </source>
</evidence>
<dbReference type="STRING" id="703135.A0A2A9NQC1"/>
<feature type="region of interest" description="Disordered" evidence="1">
    <location>
        <begin position="415"/>
        <end position="530"/>
    </location>
</feature>
<proteinExistence type="predicted"/>
<organism evidence="2 3">
    <name type="scientific">Amanita thiersii Skay4041</name>
    <dbReference type="NCBI Taxonomy" id="703135"/>
    <lineage>
        <taxon>Eukaryota</taxon>
        <taxon>Fungi</taxon>
        <taxon>Dikarya</taxon>
        <taxon>Basidiomycota</taxon>
        <taxon>Agaricomycotina</taxon>
        <taxon>Agaricomycetes</taxon>
        <taxon>Agaricomycetidae</taxon>
        <taxon>Agaricales</taxon>
        <taxon>Pluteineae</taxon>
        <taxon>Amanitaceae</taxon>
        <taxon>Amanita</taxon>
    </lineage>
</organism>
<feature type="compositionally biased region" description="Polar residues" evidence="1">
    <location>
        <begin position="352"/>
        <end position="365"/>
    </location>
</feature>
<feature type="region of interest" description="Disordered" evidence="1">
    <location>
        <begin position="334"/>
        <end position="367"/>
    </location>
</feature>
<evidence type="ECO:0000313" key="3">
    <source>
        <dbReference type="Proteomes" id="UP000242287"/>
    </source>
</evidence>
<feature type="compositionally biased region" description="Polar residues" evidence="1">
    <location>
        <begin position="18"/>
        <end position="36"/>
    </location>
</feature>
<name>A0A2A9NQC1_9AGAR</name>
<dbReference type="AlphaFoldDB" id="A0A2A9NQC1"/>
<dbReference type="Proteomes" id="UP000242287">
    <property type="component" value="Unassembled WGS sequence"/>
</dbReference>
<feature type="compositionally biased region" description="Low complexity" evidence="1">
    <location>
        <begin position="338"/>
        <end position="351"/>
    </location>
</feature>
<sequence length="568" mass="61659">MNNPQHYQPLSHALQPFPASSSNTQPVYDSSHMYNSKRQDEYSHSNREEEEEEEDDPDDGDEGLVEEQLNRNEPDLQGNHTPPAPVSSNGNLQTAQNTQQGQQNVQEPERKRRPGRPRGSKNRKPRVANQGTTKPDAYLSHPPNTQPLATAQHPDVNSENKQFYEFQWRILNLCAEFYGAAEELVKGTSGHVLAQCYQSAPTGNNDPIKMLVEAKRVCDALLANPSQFALNPTNPSYSNSQHVSTAQGTSIQSSPSASGSTNKAPTTPTTVITNPQSFVVSLGAQAPYPHAQYPYFPPTAAQYPTAYYHHLSYAPPPGTAFYPQPPQVLAPQTQGAATTSVSSPMTTTPGTLTSIPSSGVLNQGAWSEEETEKLRKLAEESRSIGSSGEIEWDWVVNQYGNGRTRHQILIKATSLGLKESSSRGLKRRRDAEDDVSPSTAPPPPRPSSSSNVNTVANGSAQPSASPAQSHATSTPLDSPAMQNQRPSTSKGSTTSSAPSNLPWPMPTVAVNTPSPVITSSTVGQDQQRPAYYRLRPSQDATKTLSHHFMYQPNGNNITGSRFSKENGK</sequence>
<gene>
    <name evidence="2" type="ORF">AMATHDRAFT_55634</name>
</gene>
<evidence type="ECO:0008006" key="4">
    <source>
        <dbReference type="Google" id="ProtNLM"/>
    </source>
</evidence>
<feature type="region of interest" description="Disordered" evidence="1">
    <location>
        <begin position="232"/>
        <end position="270"/>
    </location>
</feature>
<feature type="compositionally biased region" description="Polar residues" evidence="1">
    <location>
        <begin position="480"/>
        <end position="499"/>
    </location>
</feature>
<reference evidence="2 3" key="1">
    <citation type="submission" date="2014-02" db="EMBL/GenBank/DDBJ databases">
        <title>Transposable element dynamics among asymbiotic and ectomycorrhizal Amanita fungi.</title>
        <authorList>
            <consortium name="DOE Joint Genome Institute"/>
            <person name="Hess J."/>
            <person name="Skrede I."/>
            <person name="Wolfe B."/>
            <person name="LaButti K."/>
            <person name="Ohm R.A."/>
            <person name="Grigoriev I.V."/>
            <person name="Pringle A."/>
        </authorList>
    </citation>
    <scope>NUCLEOTIDE SEQUENCE [LARGE SCALE GENOMIC DNA]</scope>
    <source>
        <strain evidence="2 3">SKay4041</strain>
    </source>
</reference>
<dbReference type="OrthoDB" id="2348945at2759"/>
<dbReference type="EMBL" id="KZ301975">
    <property type="protein sequence ID" value="PFH53175.1"/>
    <property type="molecule type" value="Genomic_DNA"/>
</dbReference>